<gene>
    <name evidence="1" type="ORF">SMRZ_LOCUS13238</name>
</gene>
<name>A0A183MB13_9TREM</name>
<dbReference type="AlphaFoldDB" id="A0A183MB13"/>
<dbReference type="Proteomes" id="UP000277204">
    <property type="component" value="Unassembled WGS sequence"/>
</dbReference>
<feature type="non-terminal residue" evidence="1">
    <location>
        <position position="1"/>
    </location>
</feature>
<evidence type="ECO:0000313" key="2">
    <source>
        <dbReference type="Proteomes" id="UP000277204"/>
    </source>
</evidence>
<evidence type="ECO:0000313" key="1">
    <source>
        <dbReference type="EMBL" id="VDP04624.1"/>
    </source>
</evidence>
<organism evidence="1 2">
    <name type="scientific">Schistosoma margrebowiei</name>
    <dbReference type="NCBI Taxonomy" id="48269"/>
    <lineage>
        <taxon>Eukaryota</taxon>
        <taxon>Metazoa</taxon>
        <taxon>Spiralia</taxon>
        <taxon>Lophotrochozoa</taxon>
        <taxon>Platyhelminthes</taxon>
        <taxon>Trematoda</taxon>
        <taxon>Digenea</taxon>
        <taxon>Strigeidida</taxon>
        <taxon>Schistosomatoidea</taxon>
        <taxon>Schistosomatidae</taxon>
        <taxon>Schistosoma</taxon>
    </lineage>
</organism>
<proteinExistence type="predicted"/>
<accession>A0A183MB13</accession>
<protein>
    <submittedName>
        <fullName evidence="1">Uncharacterized protein</fullName>
    </submittedName>
</protein>
<sequence>NCKGIFLKTGKIGIDYNEVGKQINLGHAFRPICGCLGGCAFILKLTFTSGLKPCTVQLNLCRSNDVKCDQNKRWKKSIADFDATIYRDDNEGESEANINMQVANEIHEPGDESDKDDFDIRSVC</sequence>
<dbReference type="EMBL" id="UZAI01009429">
    <property type="protein sequence ID" value="VDP04624.1"/>
    <property type="molecule type" value="Genomic_DNA"/>
</dbReference>
<reference evidence="1 2" key="1">
    <citation type="submission" date="2018-11" db="EMBL/GenBank/DDBJ databases">
        <authorList>
            <consortium name="Pathogen Informatics"/>
        </authorList>
    </citation>
    <scope>NUCLEOTIDE SEQUENCE [LARGE SCALE GENOMIC DNA]</scope>
    <source>
        <strain evidence="1 2">Zambia</strain>
    </source>
</reference>
<keyword evidence="2" id="KW-1185">Reference proteome</keyword>